<gene>
    <name evidence="2" type="ORF">ACFSQJ_09805</name>
</gene>
<protein>
    <submittedName>
        <fullName evidence="2">Type 1 periplasmic binding fold superfamily protein</fullName>
    </submittedName>
</protein>
<evidence type="ECO:0000313" key="3">
    <source>
        <dbReference type="Proteomes" id="UP001597526"/>
    </source>
</evidence>
<dbReference type="PROSITE" id="PS51257">
    <property type="entry name" value="PROKAR_LIPOPROTEIN"/>
    <property type="match status" value="1"/>
</dbReference>
<comment type="caution">
    <text evidence="2">The sequence shown here is derived from an EMBL/GenBank/DDBJ whole genome shotgun (WGS) entry which is preliminary data.</text>
</comment>
<feature type="signal peptide" evidence="1">
    <location>
        <begin position="1"/>
        <end position="23"/>
    </location>
</feature>
<dbReference type="EMBL" id="JBHULB010000011">
    <property type="protein sequence ID" value="MFD2587225.1"/>
    <property type="molecule type" value="Genomic_DNA"/>
</dbReference>
<sequence>MKTTKFLALFVLGGVLLSSCSNDDEGNPEPVNEEETITTIIVTLSGGMNGDIILRSQDLDGDGPDAPVITVSNDLEGNTTYTGTIQFLNETESPVEDITEEVEEEDDEHQVIYSSTGSIASVATTDVDGNGNALGLTFQLATNTAGAASLTATLRHEPTKPNDGTLAGAGGETDATATFDLLITN</sequence>
<keyword evidence="1" id="KW-0732">Signal</keyword>
<dbReference type="RefSeq" id="WP_377766784.1">
    <property type="nucleotide sequence ID" value="NZ_JBHULB010000011.1"/>
</dbReference>
<evidence type="ECO:0000313" key="2">
    <source>
        <dbReference type="EMBL" id="MFD2587225.1"/>
    </source>
</evidence>
<evidence type="ECO:0000256" key="1">
    <source>
        <dbReference type="SAM" id="SignalP"/>
    </source>
</evidence>
<proteinExistence type="predicted"/>
<dbReference type="Proteomes" id="UP001597526">
    <property type="component" value="Unassembled WGS sequence"/>
</dbReference>
<accession>A0ABW5MV45</accession>
<organism evidence="2 3">
    <name type="scientific">Croceitalea marina</name>
    <dbReference type="NCBI Taxonomy" id="1775166"/>
    <lineage>
        <taxon>Bacteria</taxon>
        <taxon>Pseudomonadati</taxon>
        <taxon>Bacteroidota</taxon>
        <taxon>Flavobacteriia</taxon>
        <taxon>Flavobacteriales</taxon>
        <taxon>Flavobacteriaceae</taxon>
        <taxon>Croceitalea</taxon>
    </lineage>
</organism>
<name>A0ABW5MV45_9FLAO</name>
<keyword evidence="3" id="KW-1185">Reference proteome</keyword>
<feature type="chain" id="PRO_5045772995" evidence="1">
    <location>
        <begin position="24"/>
        <end position="185"/>
    </location>
</feature>
<reference evidence="3" key="1">
    <citation type="journal article" date="2019" name="Int. J. Syst. Evol. Microbiol.">
        <title>The Global Catalogue of Microorganisms (GCM) 10K type strain sequencing project: providing services to taxonomists for standard genome sequencing and annotation.</title>
        <authorList>
            <consortium name="The Broad Institute Genomics Platform"/>
            <consortium name="The Broad Institute Genome Sequencing Center for Infectious Disease"/>
            <person name="Wu L."/>
            <person name="Ma J."/>
        </authorList>
    </citation>
    <scope>NUCLEOTIDE SEQUENCE [LARGE SCALE GENOMIC DNA]</scope>
    <source>
        <strain evidence="3">KCTC 52368</strain>
    </source>
</reference>